<accession>A0AC34RDA7</accession>
<dbReference type="Proteomes" id="UP000887576">
    <property type="component" value="Unplaced"/>
</dbReference>
<proteinExistence type="predicted"/>
<protein>
    <submittedName>
        <fullName evidence="2">Uncharacterized protein</fullName>
    </submittedName>
</protein>
<dbReference type="WBParaSite" id="JU765_v2.g5646.t1">
    <property type="protein sequence ID" value="JU765_v2.g5646.t1"/>
    <property type="gene ID" value="JU765_v2.g5646"/>
</dbReference>
<evidence type="ECO:0000313" key="1">
    <source>
        <dbReference type="Proteomes" id="UP000887576"/>
    </source>
</evidence>
<evidence type="ECO:0000313" key="2">
    <source>
        <dbReference type="WBParaSite" id="JU765_v2.g5646.t1"/>
    </source>
</evidence>
<reference evidence="2" key="1">
    <citation type="submission" date="2022-11" db="UniProtKB">
        <authorList>
            <consortium name="WormBaseParasite"/>
        </authorList>
    </citation>
    <scope>IDENTIFICATION</scope>
</reference>
<organism evidence="1 2">
    <name type="scientific">Panagrolaimus sp. JU765</name>
    <dbReference type="NCBI Taxonomy" id="591449"/>
    <lineage>
        <taxon>Eukaryota</taxon>
        <taxon>Metazoa</taxon>
        <taxon>Ecdysozoa</taxon>
        <taxon>Nematoda</taxon>
        <taxon>Chromadorea</taxon>
        <taxon>Rhabditida</taxon>
        <taxon>Tylenchina</taxon>
        <taxon>Panagrolaimomorpha</taxon>
        <taxon>Panagrolaimoidea</taxon>
        <taxon>Panagrolaimidae</taxon>
        <taxon>Panagrolaimus</taxon>
    </lineage>
</organism>
<name>A0AC34RDA7_9BILA</name>
<sequence length="141" mass="16852">MNRKQERTYQSCKPDVLPPKRIKPIIKPVRRKSAVLKPNYIEHHVLQYKVSRDIFDNCKFCPFRPNKIKRKRTTPLIGKQYKSDKVLDEFDIMELQSIKKREKKAGITLQQLRDSKGKEWKEPDQRIEDLCKGFNLLKVEN</sequence>